<name>A0A2R4XQ27_9BURK</name>
<proteinExistence type="predicted"/>
<dbReference type="InterPro" id="IPR004370">
    <property type="entry name" value="4-OT-like_dom"/>
</dbReference>
<dbReference type="EMBL" id="CP028901">
    <property type="protein sequence ID" value="AWB35875.1"/>
    <property type="molecule type" value="Genomic_DNA"/>
</dbReference>
<dbReference type="Pfam" id="PF01361">
    <property type="entry name" value="Tautomerase"/>
    <property type="match status" value="1"/>
</dbReference>
<dbReference type="Gene3D" id="3.10.450.50">
    <property type="match status" value="1"/>
</dbReference>
<keyword evidence="5" id="KW-1185">Reference proteome</keyword>
<accession>A0A2R4XQ27</accession>
<dbReference type="RefSeq" id="WP_108623331.1">
    <property type="nucleotide sequence ID" value="NZ_CP028901.1"/>
</dbReference>
<dbReference type="InterPro" id="IPR014347">
    <property type="entry name" value="Tautomerase/MIF_sf"/>
</dbReference>
<evidence type="ECO:0000256" key="1">
    <source>
        <dbReference type="ARBA" id="ARBA00023235"/>
    </source>
</evidence>
<organism evidence="4 5">
    <name type="scientific">Orrella marina</name>
    <dbReference type="NCBI Taxonomy" id="2163011"/>
    <lineage>
        <taxon>Bacteria</taxon>
        <taxon>Pseudomonadati</taxon>
        <taxon>Pseudomonadota</taxon>
        <taxon>Betaproteobacteria</taxon>
        <taxon>Burkholderiales</taxon>
        <taxon>Alcaligenaceae</taxon>
        <taxon>Orrella</taxon>
    </lineage>
</organism>
<dbReference type="SUPFAM" id="SSF54427">
    <property type="entry name" value="NTF2-like"/>
    <property type="match status" value="1"/>
</dbReference>
<evidence type="ECO:0000313" key="5">
    <source>
        <dbReference type="Proteomes" id="UP000244571"/>
    </source>
</evidence>
<dbReference type="SUPFAM" id="SSF55331">
    <property type="entry name" value="Tautomerase/MIF"/>
    <property type="match status" value="1"/>
</dbReference>
<dbReference type="KEGG" id="boz:DBV39_16270"/>
<sequence length="201" mass="22273">MPVLNVSLIKGYDAKTRQALGESLTSAVLQVIDAAPEAIVVCINELDEQNYYRGGQARRAGLAKAAPMETVRAFLHAMQDRDLAKARTYLAPEFKMTFPGDATMTRLEDLVEFSRLRYRFVQKTFESFDTSWKGDVAVVHCHGTLNGEALDGIPFKGVRFIDRFELQGTLIVRQQVWNDLAIFLNTPGQSSTPASGASATR</sequence>
<dbReference type="AlphaFoldDB" id="A0A2R4XQ27"/>
<dbReference type="GO" id="GO:0016853">
    <property type="term" value="F:isomerase activity"/>
    <property type="evidence" value="ECO:0007669"/>
    <property type="project" value="UniProtKB-KW"/>
</dbReference>
<evidence type="ECO:0000259" key="3">
    <source>
        <dbReference type="Pfam" id="PF14534"/>
    </source>
</evidence>
<gene>
    <name evidence="4" type="ORF">DBV39_16270</name>
</gene>
<protein>
    <submittedName>
        <fullName evidence="4">Tautomerase</fullName>
    </submittedName>
</protein>
<evidence type="ECO:0000313" key="4">
    <source>
        <dbReference type="EMBL" id="AWB35875.1"/>
    </source>
</evidence>
<dbReference type="InterPro" id="IPR027843">
    <property type="entry name" value="DUF4440"/>
</dbReference>
<dbReference type="Pfam" id="PF14534">
    <property type="entry name" value="DUF4440"/>
    <property type="match status" value="1"/>
</dbReference>
<dbReference type="OrthoDB" id="8635217at2"/>
<dbReference type="InterPro" id="IPR032710">
    <property type="entry name" value="NTF2-like_dom_sf"/>
</dbReference>
<feature type="domain" description="4-oxalocrotonate tautomerase-like" evidence="2">
    <location>
        <begin position="2"/>
        <end position="56"/>
    </location>
</feature>
<evidence type="ECO:0000259" key="2">
    <source>
        <dbReference type="Pfam" id="PF01361"/>
    </source>
</evidence>
<feature type="domain" description="DUF4440" evidence="3">
    <location>
        <begin position="70"/>
        <end position="154"/>
    </location>
</feature>
<dbReference type="Proteomes" id="UP000244571">
    <property type="component" value="Chromosome"/>
</dbReference>
<keyword evidence="1" id="KW-0413">Isomerase</keyword>
<dbReference type="Gene3D" id="3.30.429.10">
    <property type="entry name" value="Macrophage Migration Inhibitory Factor"/>
    <property type="match status" value="1"/>
</dbReference>
<reference evidence="4 5" key="1">
    <citation type="submission" date="2018-04" db="EMBL/GenBank/DDBJ databases">
        <title>Bordetella sp. HZ20 isolated from seawater.</title>
        <authorList>
            <person name="Sun C."/>
        </authorList>
    </citation>
    <scope>NUCLEOTIDE SEQUENCE [LARGE SCALE GENOMIC DNA]</scope>
    <source>
        <strain evidence="4 5">HZ20</strain>
    </source>
</reference>